<evidence type="ECO:0000256" key="1">
    <source>
        <dbReference type="SAM" id="MobiDB-lite"/>
    </source>
</evidence>
<reference evidence="2" key="1">
    <citation type="submission" date="2020-06" db="EMBL/GenBank/DDBJ databases">
        <authorList>
            <consortium name="Plant Systems Biology data submission"/>
        </authorList>
    </citation>
    <scope>NUCLEOTIDE SEQUENCE</scope>
    <source>
        <strain evidence="2">D6</strain>
    </source>
</reference>
<evidence type="ECO:0000313" key="3">
    <source>
        <dbReference type="Proteomes" id="UP001153069"/>
    </source>
</evidence>
<dbReference type="Proteomes" id="UP001153069">
    <property type="component" value="Unassembled WGS sequence"/>
</dbReference>
<feature type="compositionally biased region" description="Polar residues" evidence="1">
    <location>
        <begin position="1"/>
        <end position="12"/>
    </location>
</feature>
<feature type="compositionally biased region" description="Low complexity" evidence="1">
    <location>
        <begin position="406"/>
        <end position="415"/>
    </location>
</feature>
<evidence type="ECO:0000313" key="2">
    <source>
        <dbReference type="EMBL" id="CAB9517882.1"/>
    </source>
</evidence>
<feature type="compositionally biased region" description="Polar residues" evidence="1">
    <location>
        <begin position="227"/>
        <end position="240"/>
    </location>
</feature>
<feature type="region of interest" description="Disordered" evidence="1">
    <location>
        <begin position="361"/>
        <end position="392"/>
    </location>
</feature>
<feature type="region of interest" description="Disordered" evidence="1">
    <location>
        <begin position="405"/>
        <end position="441"/>
    </location>
</feature>
<dbReference type="AlphaFoldDB" id="A0A9N8EAK5"/>
<feature type="compositionally biased region" description="Low complexity" evidence="1">
    <location>
        <begin position="361"/>
        <end position="370"/>
    </location>
</feature>
<keyword evidence="3" id="KW-1185">Reference proteome</keyword>
<organism evidence="2 3">
    <name type="scientific">Seminavis robusta</name>
    <dbReference type="NCBI Taxonomy" id="568900"/>
    <lineage>
        <taxon>Eukaryota</taxon>
        <taxon>Sar</taxon>
        <taxon>Stramenopiles</taxon>
        <taxon>Ochrophyta</taxon>
        <taxon>Bacillariophyta</taxon>
        <taxon>Bacillariophyceae</taxon>
        <taxon>Bacillariophycidae</taxon>
        <taxon>Naviculales</taxon>
        <taxon>Naviculaceae</taxon>
        <taxon>Seminavis</taxon>
    </lineage>
</organism>
<feature type="compositionally biased region" description="Basic and acidic residues" evidence="1">
    <location>
        <begin position="205"/>
        <end position="216"/>
    </location>
</feature>
<feature type="compositionally biased region" description="Polar residues" evidence="1">
    <location>
        <begin position="269"/>
        <end position="282"/>
    </location>
</feature>
<protein>
    <submittedName>
        <fullName evidence="2">Uncharacterized protein</fullName>
    </submittedName>
</protein>
<dbReference type="EMBL" id="CAICTM010000886">
    <property type="protein sequence ID" value="CAB9517882.1"/>
    <property type="molecule type" value="Genomic_DNA"/>
</dbReference>
<feature type="compositionally biased region" description="Basic and acidic residues" evidence="1">
    <location>
        <begin position="257"/>
        <end position="268"/>
    </location>
</feature>
<proteinExistence type="predicted"/>
<accession>A0A9N8EAK5</accession>
<sequence length="441" mass="48483">MASTISMDSSIVSLPFPGGDQIRRRAPPRLPSTSTMSASRRGYNHTTKKSSGNRSCATRSIQSALFSVTNGNDMDDISKYSAFSVQDLRDWASRQQQQQQDTAGEWDSACKSLYTMDDESIYTTLSHHSKIRIIQGNMIPEDQEQTSYSVPVVSIHDDGSSAVGSQAFHHGLDKDELMSMVSALTMDTTLQQIAPKTKSRRRGTRSYDEIRVPTLEEDHEATDRPSIVSQEDSSVTLPPWSSSKRSTVSSSSAPEKSVARNSKDKDEQSFTSGINSHHTATSRTDVMMDEVSAMIQNYQPPSGRLSMASRDDEKQVAQQKRATRRRRWSWICSPCGANGNTDHVVEPESISNKVAVTVTTSTNTNHASSTELSQSTGDGSARHRPSVSRAAPRVYVPEPALLYVPSSCTGSTSRSRTSRDGMQWPEEPSVRSVRSKAEISC</sequence>
<feature type="region of interest" description="Disordered" evidence="1">
    <location>
        <begin position="192"/>
        <end position="282"/>
    </location>
</feature>
<feature type="region of interest" description="Disordered" evidence="1">
    <location>
        <begin position="1"/>
        <end position="56"/>
    </location>
</feature>
<comment type="caution">
    <text evidence="2">The sequence shown here is derived from an EMBL/GenBank/DDBJ whole genome shotgun (WGS) entry which is preliminary data.</text>
</comment>
<name>A0A9N8EAK5_9STRA</name>
<feature type="compositionally biased region" description="Low complexity" evidence="1">
    <location>
        <begin position="241"/>
        <end position="252"/>
    </location>
</feature>
<gene>
    <name evidence="2" type="ORF">SEMRO_888_G216490.1</name>
</gene>